<keyword evidence="2" id="KW-0804">Transcription</keyword>
<dbReference type="Gene3D" id="1.10.10.1320">
    <property type="entry name" value="Anti-sigma factor, zinc-finger domain"/>
    <property type="match status" value="1"/>
</dbReference>
<feature type="region of interest" description="Disordered" evidence="3">
    <location>
        <begin position="209"/>
        <end position="253"/>
    </location>
</feature>
<protein>
    <submittedName>
        <fullName evidence="6">Membrane protein</fullName>
    </submittedName>
</protein>
<evidence type="ECO:0000313" key="6">
    <source>
        <dbReference type="EMBL" id="GIH10582.1"/>
    </source>
</evidence>
<dbReference type="Proteomes" id="UP000612899">
    <property type="component" value="Unassembled WGS sequence"/>
</dbReference>
<feature type="transmembrane region" description="Helical" evidence="4">
    <location>
        <begin position="155"/>
        <end position="173"/>
    </location>
</feature>
<evidence type="ECO:0000259" key="5">
    <source>
        <dbReference type="Pfam" id="PF13490"/>
    </source>
</evidence>
<dbReference type="Pfam" id="PF13490">
    <property type="entry name" value="zf-HC2"/>
    <property type="match status" value="1"/>
</dbReference>
<keyword evidence="7" id="KW-1185">Reference proteome</keyword>
<proteinExistence type="predicted"/>
<gene>
    <name evidence="6" type="ORF">Rhe02_86490</name>
</gene>
<keyword evidence="4" id="KW-0472">Membrane</keyword>
<dbReference type="InterPro" id="IPR041916">
    <property type="entry name" value="Anti_sigma_zinc_sf"/>
</dbReference>
<dbReference type="EMBL" id="BONY01000099">
    <property type="protein sequence ID" value="GIH10582.1"/>
    <property type="molecule type" value="Genomic_DNA"/>
</dbReference>
<sequence length="253" mass="26488">MVCENFRDELSARLDGEDDPANRHRADKHLAGCAACTAWWQRANELARLTRAAASQPVPTLSPQAMATVLAAAPVRTGAAKVLVGLRLALLAVGLGQFLLGLVQISSYATTLADNTHGGTGSVSSGHLWHESAAWNVAIGAALAWLAWRRNRPAALIPVMTAFVAVLGLLTANDALVGRVDGGRILSHGLVLAGYALLLVMNLPRLRSPGPPADAQTPGSHWTLRPHDDGSGPLAPVLPFPANAATAQRRRAA</sequence>
<dbReference type="InterPro" id="IPR027383">
    <property type="entry name" value="Znf_put"/>
</dbReference>
<reference evidence="6" key="1">
    <citation type="submission" date="2021-01" db="EMBL/GenBank/DDBJ databases">
        <title>Whole genome shotgun sequence of Rhizocola hellebori NBRC 109834.</title>
        <authorList>
            <person name="Komaki H."/>
            <person name="Tamura T."/>
        </authorList>
    </citation>
    <scope>NUCLEOTIDE SEQUENCE</scope>
    <source>
        <strain evidence="6">NBRC 109834</strain>
    </source>
</reference>
<name>A0A8J3QJ35_9ACTN</name>
<comment type="caution">
    <text evidence="6">The sequence shown here is derived from an EMBL/GenBank/DDBJ whole genome shotgun (WGS) entry which is preliminary data.</text>
</comment>
<keyword evidence="4" id="KW-0812">Transmembrane</keyword>
<accession>A0A8J3QJ35</accession>
<organism evidence="6 7">
    <name type="scientific">Rhizocola hellebori</name>
    <dbReference type="NCBI Taxonomy" id="1392758"/>
    <lineage>
        <taxon>Bacteria</taxon>
        <taxon>Bacillati</taxon>
        <taxon>Actinomycetota</taxon>
        <taxon>Actinomycetes</taxon>
        <taxon>Micromonosporales</taxon>
        <taxon>Micromonosporaceae</taxon>
        <taxon>Rhizocola</taxon>
    </lineage>
</organism>
<feature type="transmembrane region" description="Helical" evidence="4">
    <location>
        <begin position="185"/>
        <end position="203"/>
    </location>
</feature>
<evidence type="ECO:0000256" key="2">
    <source>
        <dbReference type="ARBA" id="ARBA00023163"/>
    </source>
</evidence>
<keyword evidence="1" id="KW-0805">Transcription regulation</keyword>
<dbReference type="AlphaFoldDB" id="A0A8J3QJ35"/>
<feature type="domain" description="Putative zinc-finger" evidence="5">
    <location>
        <begin position="3"/>
        <end position="36"/>
    </location>
</feature>
<evidence type="ECO:0000256" key="3">
    <source>
        <dbReference type="SAM" id="MobiDB-lite"/>
    </source>
</evidence>
<evidence type="ECO:0000256" key="4">
    <source>
        <dbReference type="SAM" id="Phobius"/>
    </source>
</evidence>
<evidence type="ECO:0000256" key="1">
    <source>
        <dbReference type="ARBA" id="ARBA00023015"/>
    </source>
</evidence>
<feature type="transmembrane region" description="Helical" evidence="4">
    <location>
        <begin position="88"/>
        <end position="108"/>
    </location>
</feature>
<feature type="transmembrane region" description="Helical" evidence="4">
    <location>
        <begin position="128"/>
        <end position="148"/>
    </location>
</feature>
<evidence type="ECO:0000313" key="7">
    <source>
        <dbReference type="Proteomes" id="UP000612899"/>
    </source>
</evidence>
<keyword evidence="4" id="KW-1133">Transmembrane helix</keyword>